<keyword evidence="3" id="KW-1185">Reference proteome</keyword>
<feature type="chain" id="PRO_5019863945" evidence="1">
    <location>
        <begin position="23"/>
        <end position="333"/>
    </location>
</feature>
<dbReference type="PROSITE" id="PS51257">
    <property type="entry name" value="PROKAR_LIPOPROTEIN"/>
    <property type="match status" value="1"/>
</dbReference>
<gene>
    <name evidence="2" type="ORF">BC952_2604</name>
</gene>
<feature type="signal peptide" evidence="1">
    <location>
        <begin position="1"/>
        <end position="22"/>
    </location>
</feature>
<dbReference type="InterPro" id="IPR038643">
    <property type="entry name" value="PliI_sf"/>
</dbReference>
<comment type="caution">
    <text evidence="2">The sequence shown here is derived from an EMBL/GenBank/DDBJ whole genome shotgun (WGS) entry which is preliminary data.</text>
</comment>
<evidence type="ECO:0000313" key="2">
    <source>
        <dbReference type="EMBL" id="RKS92690.1"/>
    </source>
</evidence>
<evidence type="ECO:0000256" key="1">
    <source>
        <dbReference type="SAM" id="SignalP"/>
    </source>
</evidence>
<accession>A0A495RZB8</accession>
<dbReference type="CDD" id="cd09632">
    <property type="entry name" value="PliI_like"/>
    <property type="match status" value="1"/>
</dbReference>
<dbReference type="RefSeq" id="WP_121365913.1">
    <property type="nucleotide sequence ID" value="NZ_RBXA01000003.1"/>
</dbReference>
<dbReference type="EMBL" id="RBXA01000003">
    <property type="protein sequence ID" value="RKS92690.1"/>
    <property type="molecule type" value="Genomic_DNA"/>
</dbReference>
<dbReference type="Proteomes" id="UP000280091">
    <property type="component" value="Unassembled WGS sequence"/>
</dbReference>
<evidence type="ECO:0000313" key="3">
    <source>
        <dbReference type="Proteomes" id="UP000280091"/>
    </source>
</evidence>
<proteinExistence type="predicted"/>
<protein>
    <submittedName>
        <fullName evidence="2">PliI/PliC-like inhibitor of I-type lysozyme</fullName>
    </submittedName>
</protein>
<sequence>MNILKKIALTLIIIITAISCNNQDKTKTTERTSQPQNTTPSISNFVGNYVSESYTKKSEGYDWIAVSVNQLSDSTVHISVRSRMDKKKPSCTFDADAIKISNNQFKSNVDGKLIIYTFNKGSINIEPEKNEDKYILQYYCSGGGNFSGDYKKINEPLDEKQIDGRVFIKTLSLQNIGFDVSTTGKGSIQQLTIQPFGLKIDNNKITIEIDGSVTNAEVEDLNADGFPELLIYTTSAGSGSYGNVIGYSVNAGKSISQIYFPPISDNPKANKGYMGHDEFAIVETTLVQRFKTYKEGDANSNPTGNIRQIQYKLKDGEASRKFIIDKIIEYPEK</sequence>
<dbReference type="Gene3D" id="2.40.128.460">
    <property type="entry name" value="Periplasmic lysozyme inhibitor of I-type lysozyme"/>
    <property type="match status" value="1"/>
</dbReference>
<dbReference type="OrthoDB" id="946181at2"/>
<dbReference type="AlphaFoldDB" id="A0A495RZB8"/>
<dbReference type="Pfam" id="PF16743">
    <property type="entry name" value="PliI"/>
    <property type="match status" value="1"/>
</dbReference>
<reference evidence="2 3" key="1">
    <citation type="submission" date="2018-10" db="EMBL/GenBank/DDBJ databases">
        <title>Genomic Encyclopedia of Archaeal and Bacterial Type Strains, Phase II (KMG-II): from individual species to whole genera.</title>
        <authorList>
            <person name="Goeker M."/>
        </authorList>
    </citation>
    <scope>NUCLEOTIDE SEQUENCE [LARGE SCALE GENOMIC DNA]</scope>
    <source>
        <strain evidence="2 3">DSM 15094</strain>
    </source>
</reference>
<keyword evidence="1" id="KW-0732">Signal</keyword>
<dbReference type="InterPro" id="IPR031948">
    <property type="entry name" value="PliI"/>
</dbReference>
<name>A0A495RZB8_9FLAO</name>
<organism evidence="2 3">
    <name type="scientific">Flavobacterium limicola</name>
    <dbReference type="NCBI Taxonomy" id="180441"/>
    <lineage>
        <taxon>Bacteria</taxon>
        <taxon>Pseudomonadati</taxon>
        <taxon>Bacteroidota</taxon>
        <taxon>Flavobacteriia</taxon>
        <taxon>Flavobacteriales</taxon>
        <taxon>Flavobacteriaceae</taxon>
        <taxon>Flavobacterium</taxon>
    </lineage>
</organism>